<feature type="domain" description="Fibronectin type-III" evidence="3">
    <location>
        <begin position="262"/>
        <end position="364"/>
    </location>
</feature>
<evidence type="ECO:0000259" key="3">
    <source>
        <dbReference type="PROSITE" id="PS50853"/>
    </source>
</evidence>
<feature type="domain" description="Fibronectin type-III" evidence="3">
    <location>
        <begin position="465"/>
        <end position="565"/>
    </location>
</feature>
<dbReference type="Proteomes" id="UP000001593">
    <property type="component" value="Unassembled WGS sequence"/>
</dbReference>
<dbReference type="PROSITE" id="PS50835">
    <property type="entry name" value="IG_LIKE"/>
    <property type="match status" value="1"/>
</dbReference>
<name>A7RZM7_NEMVE</name>
<dbReference type="PANTHER" id="PTHR13817">
    <property type="entry name" value="TITIN"/>
    <property type="match status" value="1"/>
</dbReference>
<keyword evidence="1" id="KW-0677">Repeat</keyword>
<dbReference type="SMART" id="SM00409">
    <property type="entry name" value="IG"/>
    <property type="match status" value="2"/>
</dbReference>
<proteinExistence type="predicted"/>
<reference evidence="4 5" key="1">
    <citation type="journal article" date="2007" name="Science">
        <title>Sea anemone genome reveals ancestral eumetazoan gene repertoire and genomic organization.</title>
        <authorList>
            <person name="Putnam N.H."/>
            <person name="Srivastava M."/>
            <person name="Hellsten U."/>
            <person name="Dirks B."/>
            <person name="Chapman J."/>
            <person name="Salamov A."/>
            <person name="Terry A."/>
            <person name="Shapiro H."/>
            <person name="Lindquist E."/>
            <person name="Kapitonov V.V."/>
            <person name="Jurka J."/>
            <person name="Genikhovich G."/>
            <person name="Grigoriev I.V."/>
            <person name="Lucas S.M."/>
            <person name="Steele R.E."/>
            <person name="Finnerty J.R."/>
            <person name="Technau U."/>
            <person name="Martindale M.Q."/>
            <person name="Rokhsar D.S."/>
        </authorList>
    </citation>
    <scope>NUCLEOTIDE SEQUENCE [LARGE SCALE GENOMIC DNA]</scope>
    <source>
        <strain evidence="5">CH2 X CH6</strain>
    </source>
</reference>
<dbReference type="eggNOG" id="KOG0613">
    <property type="taxonomic scope" value="Eukaryota"/>
</dbReference>
<dbReference type="InterPro" id="IPR036179">
    <property type="entry name" value="Ig-like_dom_sf"/>
</dbReference>
<evidence type="ECO:0000256" key="1">
    <source>
        <dbReference type="ARBA" id="ARBA00022737"/>
    </source>
</evidence>
<feature type="domain" description="Ig-like" evidence="2">
    <location>
        <begin position="180"/>
        <end position="255"/>
    </location>
</feature>
<evidence type="ECO:0000259" key="2">
    <source>
        <dbReference type="PROSITE" id="PS50835"/>
    </source>
</evidence>
<dbReference type="InterPro" id="IPR050964">
    <property type="entry name" value="Striated_Muscle_Regulatory"/>
</dbReference>
<evidence type="ECO:0000313" key="5">
    <source>
        <dbReference type="Proteomes" id="UP000001593"/>
    </source>
</evidence>
<dbReference type="InterPro" id="IPR003961">
    <property type="entry name" value="FN3_dom"/>
</dbReference>
<dbReference type="EMBL" id="DS469557">
    <property type="protein sequence ID" value="EDO43169.1"/>
    <property type="molecule type" value="Genomic_DNA"/>
</dbReference>
<accession>A7RZM7</accession>
<keyword evidence="5" id="KW-1185">Reference proteome</keyword>
<dbReference type="InterPro" id="IPR003599">
    <property type="entry name" value="Ig_sub"/>
</dbReference>
<gene>
    <name evidence="4" type="ORF">NEMVEDRAFT_v1g204514</name>
</gene>
<dbReference type="OMA" id="GHNINIM"/>
<dbReference type="Gene3D" id="2.60.40.10">
    <property type="entry name" value="Immunoglobulins"/>
    <property type="match status" value="5"/>
</dbReference>
<dbReference type="InterPro" id="IPR007110">
    <property type="entry name" value="Ig-like_dom"/>
</dbReference>
<dbReference type="InParanoid" id="A7RZM7"/>
<dbReference type="CDD" id="cd00063">
    <property type="entry name" value="FN3"/>
    <property type="match status" value="3"/>
</dbReference>
<dbReference type="HOGENOM" id="CLU_434980_0_0_1"/>
<dbReference type="AlphaFoldDB" id="A7RZM7"/>
<dbReference type="InterPro" id="IPR036116">
    <property type="entry name" value="FN3_sf"/>
</dbReference>
<sequence length="629" mass="71342">MNTWLRHMRGMEIHINTWRSQHEVDLVCISVDGTTIPPNATFELQDQEVFLGSNAVLEWKLPPSIISSIEIIKFGLVSRIGAYGERLEAIFVKIFPSGNVIWNYNPNSKIASYRNRTTVMRNVTAGLVISNVQLADSSEFYCLVKFSGSRNTMTDYVFLRVVDLQILKSTSSNVVSSWHNNKVQLLCHVKVARDTTTKFIWRNQAIGNSVSQFPQRDDQVTSVLTVHTYDDADFGPYVCVAMTPNTNQTHVVHIKRLHKPSAPGNVTRQRLLRPSANCSVQTSVTWMPPLDNGGSPVTHYDVQFKPFGEGWWEAETAVVNTPYIHMCRPRDQGRNGLEMRVMARNVVGQGEPSEVFIVTFWGEPTPPRNLAYRLVRNDGYPYIRVTWDYPYDDGGVSVNGYKVEYKATGAAWARAIQTGTFAKEVRLEKKSNLKEYEIRVIAYNGVGPSKPSEVLKAAFAEKPSRPLNVGISATALNTNHGPHIQIRWDSPLDNGGSPITEYMVEYKEEVQTNWSQGRYVEVDRNEFILTGIDRNMKYDIRVSARNSMGYGPPSKVVSVKYTGFQRTDQIMCFILHAEYRVQTGTSWRMGSVDVEYHDVIRKTSRFTASQDLWNVESSQFTRKVCISQE</sequence>
<organism evidence="4 5">
    <name type="scientific">Nematostella vectensis</name>
    <name type="common">Starlet sea anemone</name>
    <dbReference type="NCBI Taxonomy" id="45351"/>
    <lineage>
        <taxon>Eukaryota</taxon>
        <taxon>Metazoa</taxon>
        <taxon>Cnidaria</taxon>
        <taxon>Anthozoa</taxon>
        <taxon>Hexacorallia</taxon>
        <taxon>Actiniaria</taxon>
        <taxon>Edwardsiidae</taxon>
        <taxon>Nematostella</taxon>
    </lineage>
</organism>
<dbReference type="PRINTS" id="PR00014">
    <property type="entry name" value="FNTYPEIII"/>
</dbReference>
<evidence type="ECO:0000313" key="4">
    <source>
        <dbReference type="EMBL" id="EDO43169.1"/>
    </source>
</evidence>
<dbReference type="Pfam" id="PF00041">
    <property type="entry name" value="fn3"/>
    <property type="match status" value="2"/>
</dbReference>
<dbReference type="PANTHER" id="PTHR13817:SF73">
    <property type="entry name" value="FIBRONECTIN TYPE-III DOMAIN-CONTAINING PROTEIN"/>
    <property type="match status" value="1"/>
</dbReference>
<dbReference type="STRING" id="45351.A7RZM7"/>
<dbReference type="SMART" id="SM00060">
    <property type="entry name" value="FN3"/>
    <property type="match status" value="3"/>
</dbReference>
<dbReference type="SUPFAM" id="SSF49265">
    <property type="entry name" value="Fibronectin type III"/>
    <property type="match status" value="2"/>
</dbReference>
<feature type="domain" description="Fibronectin type-III" evidence="3">
    <location>
        <begin position="366"/>
        <end position="464"/>
    </location>
</feature>
<dbReference type="InterPro" id="IPR013783">
    <property type="entry name" value="Ig-like_fold"/>
</dbReference>
<dbReference type="SUPFAM" id="SSF48726">
    <property type="entry name" value="Immunoglobulin"/>
    <property type="match status" value="2"/>
</dbReference>
<protein>
    <submittedName>
        <fullName evidence="4">Uncharacterized protein</fullName>
    </submittedName>
</protein>
<dbReference type="PROSITE" id="PS50853">
    <property type="entry name" value="FN3"/>
    <property type="match status" value="3"/>
</dbReference>